<dbReference type="OrthoDB" id="9809023at2"/>
<evidence type="ECO:0000313" key="2">
    <source>
        <dbReference type="Proteomes" id="UP000183997"/>
    </source>
</evidence>
<keyword evidence="2" id="KW-1185">Reference proteome</keyword>
<dbReference type="Proteomes" id="UP000183997">
    <property type="component" value="Unassembled WGS sequence"/>
</dbReference>
<dbReference type="InterPro" id="IPR036746">
    <property type="entry name" value="TT1725-like_sf"/>
</dbReference>
<dbReference type="PANTHER" id="PTHR36441:SF1">
    <property type="entry name" value="DUF503 DOMAIN-CONTAINING PROTEIN"/>
    <property type="match status" value="1"/>
</dbReference>
<name>A0A1M6VUH9_9FIRM</name>
<evidence type="ECO:0008006" key="3">
    <source>
        <dbReference type="Google" id="ProtNLM"/>
    </source>
</evidence>
<dbReference type="Pfam" id="PF04456">
    <property type="entry name" value="DUF503"/>
    <property type="match status" value="1"/>
</dbReference>
<dbReference type="RefSeq" id="WP_072916662.1">
    <property type="nucleotide sequence ID" value="NZ_FRAR01000026.1"/>
</dbReference>
<reference evidence="2" key="1">
    <citation type="submission" date="2016-11" db="EMBL/GenBank/DDBJ databases">
        <authorList>
            <person name="Varghese N."/>
            <person name="Submissions S."/>
        </authorList>
    </citation>
    <scope>NUCLEOTIDE SEQUENCE [LARGE SCALE GENOMIC DNA]</scope>
    <source>
        <strain evidence="2">DSM 10349</strain>
    </source>
</reference>
<dbReference type="Gene3D" id="3.30.70.1120">
    <property type="entry name" value="TT1725-like"/>
    <property type="match status" value="1"/>
</dbReference>
<evidence type="ECO:0000313" key="1">
    <source>
        <dbReference type="EMBL" id="SHK85202.1"/>
    </source>
</evidence>
<dbReference type="SUPFAM" id="SSF103007">
    <property type="entry name" value="Hypothetical protein TT1725"/>
    <property type="match status" value="1"/>
</dbReference>
<sequence length="93" mass="10351">MIVGLMTIELHIGGATTLKEKRRVLKSIIDRVRSKYNASIAEVDYQDLWQRATLGVAVVSNETSHVSQMLDTIIRSIEANGGADLVHYNIEIL</sequence>
<organism evidence="1 2">
    <name type="scientific">Desulforamulus aeronauticus DSM 10349</name>
    <dbReference type="NCBI Taxonomy" id="1121421"/>
    <lineage>
        <taxon>Bacteria</taxon>
        <taxon>Bacillati</taxon>
        <taxon>Bacillota</taxon>
        <taxon>Clostridia</taxon>
        <taxon>Eubacteriales</taxon>
        <taxon>Peptococcaceae</taxon>
        <taxon>Desulforamulus</taxon>
    </lineage>
</organism>
<protein>
    <recommendedName>
        <fullName evidence="3">DUF503 domain-containing protein</fullName>
    </recommendedName>
</protein>
<dbReference type="STRING" id="1121421.SAMN02745123_03365"/>
<accession>A0A1M6VUH9</accession>
<proteinExistence type="predicted"/>
<dbReference type="EMBL" id="FRAR01000026">
    <property type="protein sequence ID" value="SHK85202.1"/>
    <property type="molecule type" value="Genomic_DNA"/>
</dbReference>
<gene>
    <name evidence="1" type="ORF">SAMN02745123_03365</name>
</gene>
<dbReference type="PANTHER" id="PTHR36441">
    <property type="entry name" value="HYPOTHETICAL CYTOSOLIC PROTEIN"/>
    <property type="match status" value="1"/>
</dbReference>
<dbReference type="InterPro" id="IPR007546">
    <property type="entry name" value="DUF503"/>
</dbReference>
<dbReference type="AlphaFoldDB" id="A0A1M6VUH9"/>